<organism evidence="8 9">
    <name type="scientific">Actinomyces bowdenii</name>
    <dbReference type="NCBI Taxonomy" id="131109"/>
    <lineage>
        <taxon>Bacteria</taxon>
        <taxon>Bacillati</taxon>
        <taxon>Actinomycetota</taxon>
        <taxon>Actinomycetes</taxon>
        <taxon>Actinomycetales</taxon>
        <taxon>Actinomycetaceae</taxon>
        <taxon>Actinomyces</taxon>
    </lineage>
</organism>
<evidence type="ECO:0000256" key="1">
    <source>
        <dbReference type="ARBA" id="ARBA00022649"/>
    </source>
</evidence>
<dbReference type="Gene3D" id="3.40.50.1010">
    <property type="entry name" value="5'-nuclease"/>
    <property type="match status" value="1"/>
</dbReference>
<accession>A0A853EKC4</accession>
<evidence type="ECO:0000259" key="7">
    <source>
        <dbReference type="Pfam" id="PF01850"/>
    </source>
</evidence>
<dbReference type="InterPro" id="IPR022907">
    <property type="entry name" value="VapC_family"/>
</dbReference>
<evidence type="ECO:0000256" key="5">
    <source>
        <dbReference type="ARBA" id="ARBA00022842"/>
    </source>
</evidence>
<dbReference type="EMBL" id="JACBXV010000030">
    <property type="protein sequence ID" value="NYS68662.1"/>
    <property type="molecule type" value="Genomic_DNA"/>
</dbReference>
<dbReference type="GO" id="GO:0004540">
    <property type="term" value="F:RNA nuclease activity"/>
    <property type="evidence" value="ECO:0007669"/>
    <property type="project" value="InterPro"/>
</dbReference>
<keyword evidence="6" id="KW-0800">Toxin</keyword>
<evidence type="ECO:0000313" key="9">
    <source>
        <dbReference type="Proteomes" id="UP000572528"/>
    </source>
</evidence>
<gene>
    <name evidence="6" type="primary">vapC</name>
    <name evidence="8" type="ORF">HZZ05_03870</name>
</gene>
<evidence type="ECO:0000256" key="3">
    <source>
        <dbReference type="ARBA" id="ARBA00022723"/>
    </source>
</evidence>
<dbReference type="GO" id="GO:0000287">
    <property type="term" value="F:magnesium ion binding"/>
    <property type="evidence" value="ECO:0007669"/>
    <property type="project" value="UniProtKB-UniRule"/>
</dbReference>
<dbReference type="AlphaFoldDB" id="A0A853EKC4"/>
<dbReference type="GO" id="GO:0090729">
    <property type="term" value="F:toxin activity"/>
    <property type="evidence" value="ECO:0007669"/>
    <property type="project" value="UniProtKB-KW"/>
</dbReference>
<dbReference type="GO" id="GO:0016788">
    <property type="term" value="F:hydrolase activity, acting on ester bonds"/>
    <property type="evidence" value="ECO:0007669"/>
    <property type="project" value="InterPro"/>
</dbReference>
<dbReference type="SUPFAM" id="SSF88723">
    <property type="entry name" value="PIN domain-like"/>
    <property type="match status" value="1"/>
</dbReference>
<sequence>MSTHLVDANVLIALIVPDHQHHAAAESWMSALDQEDLIASDPVVEGAFIRYAVRIGHRANQVQRALRHLHETPRWCFWPDDLPYADSDLTTVRGHRQVTDSYLASLARHHGGRLATFDQALAARFPDVVDLVGDPVTRGGPA</sequence>
<comment type="function">
    <text evidence="6">Toxic component of a toxin-antitoxin (TA) system. An RNase.</text>
</comment>
<comment type="caution">
    <text evidence="8">The sequence shown here is derived from an EMBL/GenBank/DDBJ whole genome shotgun (WGS) entry which is preliminary data.</text>
</comment>
<dbReference type="InterPro" id="IPR029060">
    <property type="entry name" value="PIN-like_dom_sf"/>
</dbReference>
<keyword evidence="4 6" id="KW-0378">Hydrolase</keyword>
<evidence type="ECO:0000313" key="8">
    <source>
        <dbReference type="EMBL" id="NYS68662.1"/>
    </source>
</evidence>
<dbReference type="RefSeq" id="WP_179899987.1">
    <property type="nucleotide sequence ID" value="NZ_JACBXV010000030.1"/>
</dbReference>
<reference evidence="8 9" key="1">
    <citation type="submission" date="2020-07" db="EMBL/GenBank/DDBJ databases">
        <title>MOT database genomes.</title>
        <authorList>
            <person name="Joseph S."/>
            <person name="Aduse-Opoku J."/>
            <person name="Hashim A."/>
            <person name="Wade W."/>
            <person name="Curtis M."/>
        </authorList>
    </citation>
    <scope>NUCLEOTIDE SEQUENCE [LARGE SCALE GENOMIC DNA]</scope>
    <source>
        <strain evidence="8 9">WMus004</strain>
    </source>
</reference>
<dbReference type="EC" id="3.1.-.-" evidence="6"/>
<evidence type="ECO:0000256" key="4">
    <source>
        <dbReference type="ARBA" id="ARBA00022801"/>
    </source>
</evidence>
<keyword evidence="5 6" id="KW-0460">Magnesium</keyword>
<dbReference type="Proteomes" id="UP000572528">
    <property type="component" value="Unassembled WGS sequence"/>
</dbReference>
<feature type="binding site" evidence="6">
    <location>
        <position position="7"/>
    </location>
    <ligand>
        <name>Mg(2+)</name>
        <dbReference type="ChEBI" id="CHEBI:18420"/>
    </ligand>
</feature>
<keyword evidence="2 6" id="KW-0540">Nuclease</keyword>
<evidence type="ECO:0000256" key="2">
    <source>
        <dbReference type="ARBA" id="ARBA00022722"/>
    </source>
</evidence>
<dbReference type="NCBIfam" id="TIGR00028">
    <property type="entry name" value="Mtu_PIN_fam"/>
    <property type="match status" value="1"/>
</dbReference>
<comment type="similarity">
    <text evidence="6">Belongs to the PINc/VapC protein family.</text>
</comment>
<proteinExistence type="inferred from homology"/>
<protein>
    <recommendedName>
        <fullName evidence="6">Ribonuclease VapC</fullName>
        <shortName evidence="6">RNase VapC</shortName>
        <ecNumber evidence="6">3.1.-.-</ecNumber>
    </recommendedName>
    <alternativeName>
        <fullName evidence="6">Toxin VapC</fullName>
    </alternativeName>
</protein>
<keyword evidence="3 6" id="KW-0479">Metal-binding</keyword>
<feature type="domain" description="PIN" evidence="7">
    <location>
        <begin position="5"/>
        <end position="122"/>
    </location>
</feature>
<dbReference type="GO" id="GO:0045926">
    <property type="term" value="P:negative regulation of growth"/>
    <property type="evidence" value="ECO:0007669"/>
    <property type="project" value="UniProtKB-ARBA"/>
</dbReference>
<dbReference type="InterPro" id="IPR006226">
    <property type="entry name" value="Mtu_PIN"/>
</dbReference>
<dbReference type="InterPro" id="IPR002716">
    <property type="entry name" value="PIN_dom"/>
</dbReference>
<evidence type="ECO:0000256" key="6">
    <source>
        <dbReference type="HAMAP-Rule" id="MF_00265"/>
    </source>
</evidence>
<feature type="binding site" evidence="6">
    <location>
        <position position="100"/>
    </location>
    <ligand>
        <name>Mg(2+)</name>
        <dbReference type="ChEBI" id="CHEBI:18420"/>
    </ligand>
</feature>
<dbReference type="HAMAP" id="MF_00265">
    <property type="entry name" value="VapC_Nob1"/>
    <property type="match status" value="1"/>
</dbReference>
<comment type="cofactor">
    <cofactor evidence="6">
        <name>Mg(2+)</name>
        <dbReference type="ChEBI" id="CHEBI:18420"/>
    </cofactor>
</comment>
<dbReference type="Pfam" id="PF01850">
    <property type="entry name" value="PIN"/>
    <property type="match status" value="1"/>
</dbReference>
<name>A0A853EKC4_9ACTO</name>
<keyword evidence="1 6" id="KW-1277">Toxin-antitoxin system</keyword>